<dbReference type="InterPro" id="IPR032710">
    <property type="entry name" value="NTF2-like_dom_sf"/>
</dbReference>
<comment type="caution">
    <text evidence="2">The sequence shown here is derived from an EMBL/GenBank/DDBJ whole genome shotgun (WGS) entry which is preliminary data.</text>
</comment>
<dbReference type="SUPFAM" id="SSF54427">
    <property type="entry name" value="NTF2-like"/>
    <property type="match status" value="1"/>
</dbReference>
<dbReference type="RefSeq" id="WP_191702112.1">
    <property type="nucleotide sequence ID" value="NZ_JACSPW010000001.1"/>
</dbReference>
<proteinExistence type="predicted"/>
<organism evidence="2 3">
    <name type="scientific">Solibacillus merdavium</name>
    <dbReference type="NCBI Taxonomy" id="2762218"/>
    <lineage>
        <taxon>Bacteria</taxon>
        <taxon>Bacillati</taxon>
        <taxon>Bacillota</taxon>
        <taxon>Bacilli</taxon>
        <taxon>Bacillales</taxon>
        <taxon>Caryophanaceae</taxon>
        <taxon>Solibacillus</taxon>
    </lineage>
</organism>
<dbReference type="EMBL" id="JACSPW010000001">
    <property type="protein sequence ID" value="MBD8031456.1"/>
    <property type="molecule type" value="Genomic_DNA"/>
</dbReference>
<dbReference type="Proteomes" id="UP000600565">
    <property type="component" value="Unassembled WGS sequence"/>
</dbReference>
<feature type="domain" description="DUF4440" evidence="1">
    <location>
        <begin position="60"/>
        <end position="161"/>
    </location>
</feature>
<accession>A0ABR8XHP6</accession>
<dbReference type="PROSITE" id="PS51257">
    <property type="entry name" value="PROKAR_LIPOPROTEIN"/>
    <property type="match status" value="1"/>
</dbReference>
<dbReference type="InterPro" id="IPR027843">
    <property type="entry name" value="DUF4440"/>
</dbReference>
<evidence type="ECO:0000313" key="3">
    <source>
        <dbReference type="Proteomes" id="UP000600565"/>
    </source>
</evidence>
<dbReference type="Gene3D" id="3.10.450.50">
    <property type="match status" value="1"/>
</dbReference>
<dbReference type="Pfam" id="PF14534">
    <property type="entry name" value="DUF4440"/>
    <property type="match status" value="1"/>
</dbReference>
<gene>
    <name evidence="2" type="ORF">H9632_00155</name>
</gene>
<reference evidence="2 3" key="1">
    <citation type="submission" date="2020-08" db="EMBL/GenBank/DDBJ databases">
        <title>A Genomic Blueprint of the Chicken Gut Microbiome.</title>
        <authorList>
            <person name="Gilroy R."/>
            <person name="Ravi A."/>
            <person name="Getino M."/>
            <person name="Pursley I."/>
            <person name="Horton D.L."/>
            <person name="Alikhan N.-F."/>
            <person name="Baker D."/>
            <person name="Gharbi K."/>
            <person name="Hall N."/>
            <person name="Watson M."/>
            <person name="Adriaenssens E.M."/>
            <person name="Foster-Nyarko E."/>
            <person name="Jarju S."/>
            <person name="Secka A."/>
            <person name="Antonio M."/>
            <person name="Oren A."/>
            <person name="Chaudhuri R."/>
            <person name="La Ragione R.M."/>
            <person name="Hildebrand F."/>
            <person name="Pallen M.J."/>
        </authorList>
    </citation>
    <scope>NUCLEOTIDE SEQUENCE [LARGE SCALE GENOMIC DNA]</scope>
    <source>
        <strain evidence="2 3">Sa1YVA6</strain>
    </source>
</reference>
<evidence type="ECO:0000313" key="2">
    <source>
        <dbReference type="EMBL" id="MBD8031456.1"/>
    </source>
</evidence>
<name>A0ABR8XHP6_9BACL</name>
<keyword evidence="3" id="KW-1185">Reference proteome</keyword>
<sequence>MKKWLIAVLSIIVLAACGDEKDASPEKLQKTIDEGTVGFEILGDSIQEATGVPEEEKKKIISAFDEYIKAFNEKDLERYKNIISKNAKGFNYEEDIQAVSAVFDQYDVKRTAEDITIVKYSGEEAQVFSNLKTETKEMETGAELSGVGRQVTVFMKEDGWKVSSIYYIGSE</sequence>
<evidence type="ECO:0000259" key="1">
    <source>
        <dbReference type="Pfam" id="PF14534"/>
    </source>
</evidence>
<protein>
    <submittedName>
        <fullName evidence="2">Nuclear transport factor 2 family protein</fullName>
    </submittedName>
</protein>